<dbReference type="EMBL" id="OU895877">
    <property type="protein sequence ID" value="CAG9797625.1"/>
    <property type="molecule type" value="Genomic_DNA"/>
</dbReference>
<dbReference type="PANTHER" id="PTHR11012:SF6">
    <property type="entry name" value="CHK DOMAIN OV1-RELATED"/>
    <property type="match status" value="1"/>
</dbReference>
<dbReference type="InterPro" id="IPR011009">
    <property type="entry name" value="Kinase-like_dom_sf"/>
</dbReference>
<protein>
    <recommendedName>
        <fullName evidence="1">CHK kinase-like domain-containing protein</fullName>
    </recommendedName>
</protein>
<dbReference type="Pfam" id="PF02958">
    <property type="entry name" value="EcKL"/>
    <property type="match status" value="1"/>
</dbReference>
<dbReference type="SMART" id="SM00587">
    <property type="entry name" value="CHK"/>
    <property type="match status" value="1"/>
</dbReference>
<name>A0A9N9RGR5_9DIPT</name>
<sequence>MSARDEASTAFLNSDAVNDEFFIDIVERKLKITRDQFKLRLVFISPATGKNENYASVVYRAKIRIEMLETKESQLVDVIVKALISPIEEMKDFEFFEHEIVVYKDVIEDFENTFLERANEVVEFGPKCIKIDYKPFEIIVLDDLKEQNYIMADRKVGLNLEHSKLVLSKFAKFHAASAVRYQKDGMISTFLDRLAMMQNPKLNTPERLEKNSKTFQMMFANYLKTIKTIDGFETIAEKIEKWDPLRLFLIYLALAEPMQGGLKVLNHGDGWCNNMMFKYGEDGEVLDVKFIDFQLSFWGSPANDLIYFFVSSVADDVKVAHFDDLIQFYHTELVDSLKKLNYDQTIPTLYELHLDMLQKGGAFGFNMMFVMFVVKYDSDQELDISQMFDQTKGDPEAFINAFKNPIYKKAIETWLPFLDKRGFLDTFLPNAPVTPFVQAILDNMPKPEISVQPETEE</sequence>
<accession>A0A9N9RGR5</accession>
<dbReference type="Gene3D" id="3.90.1200.10">
    <property type="match status" value="1"/>
</dbReference>
<evidence type="ECO:0000259" key="1">
    <source>
        <dbReference type="SMART" id="SM00587"/>
    </source>
</evidence>
<feature type="domain" description="CHK kinase-like" evidence="1">
    <location>
        <begin position="139"/>
        <end position="339"/>
    </location>
</feature>
<reference evidence="2" key="2">
    <citation type="submission" date="2022-10" db="EMBL/GenBank/DDBJ databases">
        <authorList>
            <consortium name="ENA_rothamsted_submissions"/>
            <consortium name="culmorum"/>
            <person name="King R."/>
        </authorList>
    </citation>
    <scope>NUCLEOTIDE SEQUENCE</scope>
</reference>
<dbReference type="SUPFAM" id="SSF56112">
    <property type="entry name" value="Protein kinase-like (PK-like)"/>
    <property type="match status" value="1"/>
</dbReference>
<keyword evidence="3" id="KW-1185">Reference proteome</keyword>
<dbReference type="OrthoDB" id="191037at2759"/>
<dbReference type="InterPro" id="IPR015897">
    <property type="entry name" value="CHK_kinase-like"/>
</dbReference>
<evidence type="ECO:0000313" key="2">
    <source>
        <dbReference type="EMBL" id="CAG9797625.1"/>
    </source>
</evidence>
<reference evidence="2" key="1">
    <citation type="submission" date="2022-01" db="EMBL/GenBank/DDBJ databases">
        <authorList>
            <person name="King R."/>
        </authorList>
    </citation>
    <scope>NUCLEOTIDE SEQUENCE</scope>
</reference>
<dbReference type="InterPro" id="IPR004119">
    <property type="entry name" value="EcKL"/>
</dbReference>
<organism evidence="2 3">
    <name type="scientific">Chironomus riparius</name>
    <dbReference type="NCBI Taxonomy" id="315576"/>
    <lineage>
        <taxon>Eukaryota</taxon>
        <taxon>Metazoa</taxon>
        <taxon>Ecdysozoa</taxon>
        <taxon>Arthropoda</taxon>
        <taxon>Hexapoda</taxon>
        <taxon>Insecta</taxon>
        <taxon>Pterygota</taxon>
        <taxon>Neoptera</taxon>
        <taxon>Endopterygota</taxon>
        <taxon>Diptera</taxon>
        <taxon>Nematocera</taxon>
        <taxon>Chironomoidea</taxon>
        <taxon>Chironomidae</taxon>
        <taxon>Chironominae</taxon>
        <taxon>Chironomus</taxon>
    </lineage>
</organism>
<proteinExistence type="predicted"/>
<dbReference type="Proteomes" id="UP001153620">
    <property type="component" value="Chromosome 1"/>
</dbReference>
<gene>
    <name evidence="2" type="ORF">CHIRRI_LOCUS614</name>
</gene>
<dbReference type="AlphaFoldDB" id="A0A9N9RGR5"/>
<evidence type="ECO:0000313" key="3">
    <source>
        <dbReference type="Proteomes" id="UP001153620"/>
    </source>
</evidence>
<dbReference type="PANTHER" id="PTHR11012">
    <property type="entry name" value="PROTEIN KINASE-LIKE DOMAIN-CONTAINING"/>
    <property type="match status" value="1"/>
</dbReference>